<reference evidence="9 10" key="1">
    <citation type="submission" date="2023-07" db="EMBL/GenBank/DDBJ databases">
        <title>Genomic Encyclopedia of Type Strains, Phase IV (KMG-IV): sequencing the most valuable type-strain genomes for metagenomic binning, comparative biology and taxonomic classification.</title>
        <authorList>
            <person name="Goeker M."/>
        </authorList>
    </citation>
    <scope>NUCLEOTIDE SEQUENCE [LARGE SCALE GENOMIC DNA]</scope>
    <source>
        <strain evidence="9 10">DSM 19619</strain>
    </source>
</reference>
<sequence>MSLASEIRAGLTDIAPPALAAIPIGLLFGALAVGKGLSPLEAVLMSACVFAGGAQFAAIEQWVHPAPVAALAFGTLLINARHILMGASLAPKTTAFSRAQRFLGFFAMADENWAMSERRAAATRLTPTYYLAMTVFFYLNWVIWSAFGALIGPLMGDPARFGADFAFTALFIGLVAGFWKGRISAATIAASAAVSALVKVTAGAPWHVPAGAVAGILAAYLVASPAEALA</sequence>
<dbReference type="EMBL" id="JAUSVX010000009">
    <property type="protein sequence ID" value="MDQ0471618.1"/>
    <property type="molecule type" value="Genomic_DNA"/>
</dbReference>
<dbReference type="InterPro" id="IPR011606">
    <property type="entry name" value="Brnchd-chn_aa_trnsp_permease"/>
</dbReference>
<evidence type="ECO:0000313" key="9">
    <source>
        <dbReference type="EMBL" id="MDQ0471618.1"/>
    </source>
</evidence>
<dbReference type="PANTHER" id="PTHR34979:SF1">
    <property type="entry name" value="INNER MEMBRANE PROTEIN YGAZ"/>
    <property type="match status" value="1"/>
</dbReference>
<comment type="subcellular location">
    <subcellularLocation>
        <location evidence="1">Cell membrane</location>
        <topology evidence="1">Multi-pass membrane protein</topology>
    </subcellularLocation>
</comment>
<keyword evidence="5 8" id="KW-0812">Transmembrane</keyword>
<evidence type="ECO:0000256" key="6">
    <source>
        <dbReference type="ARBA" id="ARBA00022989"/>
    </source>
</evidence>
<organism evidence="9 10">
    <name type="scientific">Labrys wisconsinensis</name>
    <dbReference type="NCBI Taxonomy" id="425677"/>
    <lineage>
        <taxon>Bacteria</taxon>
        <taxon>Pseudomonadati</taxon>
        <taxon>Pseudomonadota</taxon>
        <taxon>Alphaproteobacteria</taxon>
        <taxon>Hyphomicrobiales</taxon>
        <taxon>Xanthobacteraceae</taxon>
        <taxon>Labrys</taxon>
    </lineage>
</organism>
<evidence type="ECO:0000256" key="7">
    <source>
        <dbReference type="ARBA" id="ARBA00023136"/>
    </source>
</evidence>
<keyword evidence="3" id="KW-0813">Transport</keyword>
<evidence type="ECO:0000256" key="4">
    <source>
        <dbReference type="ARBA" id="ARBA00022475"/>
    </source>
</evidence>
<dbReference type="Pfam" id="PF03591">
    <property type="entry name" value="AzlC"/>
    <property type="match status" value="1"/>
</dbReference>
<evidence type="ECO:0000256" key="2">
    <source>
        <dbReference type="ARBA" id="ARBA00010735"/>
    </source>
</evidence>
<accession>A0ABU0JBH1</accession>
<comment type="similarity">
    <text evidence="2">Belongs to the AzlC family.</text>
</comment>
<evidence type="ECO:0000256" key="1">
    <source>
        <dbReference type="ARBA" id="ARBA00004651"/>
    </source>
</evidence>
<proteinExistence type="inferred from homology"/>
<keyword evidence="10" id="KW-1185">Reference proteome</keyword>
<evidence type="ECO:0000256" key="5">
    <source>
        <dbReference type="ARBA" id="ARBA00022692"/>
    </source>
</evidence>
<keyword evidence="4" id="KW-1003">Cell membrane</keyword>
<feature type="transmembrane region" description="Helical" evidence="8">
    <location>
        <begin position="161"/>
        <end position="179"/>
    </location>
</feature>
<evidence type="ECO:0000256" key="3">
    <source>
        <dbReference type="ARBA" id="ARBA00022448"/>
    </source>
</evidence>
<name>A0ABU0JBH1_9HYPH</name>
<comment type="caution">
    <text evidence="9">The sequence shown here is derived from an EMBL/GenBank/DDBJ whole genome shotgun (WGS) entry which is preliminary data.</text>
</comment>
<dbReference type="RefSeq" id="WP_307277090.1">
    <property type="nucleotide sequence ID" value="NZ_JAUSVX010000009.1"/>
</dbReference>
<feature type="transmembrane region" description="Helical" evidence="8">
    <location>
        <begin position="40"/>
        <end position="59"/>
    </location>
</feature>
<keyword evidence="7 8" id="KW-0472">Membrane</keyword>
<evidence type="ECO:0000256" key="8">
    <source>
        <dbReference type="SAM" id="Phobius"/>
    </source>
</evidence>
<feature type="transmembrane region" description="Helical" evidence="8">
    <location>
        <begin position="14"/>
        <end position="33"/>
    </location>
</feature>
<protein>
    <submittedName>
        <fullName evidence="9">4-azaleucine resistance transporter AzlC</fullName>
    </submittedName>
</protein>
<dbReference type="Proteomes" id="UP001242480">
    <property type="component" value="Unassembled WGS sequence"/>
</dbReference>
<keyword evidence="6 8" id="KW-1133">Transmembrane helix</keyword>
<feature type="transmembrane region" description="Helical" evidence="8">
    <location>
        <begin position="128"/>
        <end position="155"/>
    </location>
</feature>
<gene>
    <name evidence="9" type="ORF">QO011_004643</name>
</gene>
<dbReference type="PANTHER" id="PTHR34979">
    <property type="entry name" value="INNER MEMBRANE PROTEIN YGAZ"/>
    <property type="match status" value="1"/>
</dbReference>
<evidence type="ECO:0000313" key="10">
    <source>
        <dbReference type="Proteomes" id="UP001242480"/>
    </source>
</evidence>
<feature type="transmembrane region" description="Helical" evidence="8">
    <location>
        <begin position="65"/>
        <end position="84"/>
    </location>
</feature>